<proteinExistence type="predicted"/>
<sequence length="111" mass="12691">MKCPYQFHSYIDENAVLVAYEIMPSLIGHNDISSVAGTVSKYQQMIGQGYEDSQEKTVKYMVYLLKTLDYSCLLGTSMSLKIFYCHFPIFLAHQNGMSNDIISFSFRALLH</sequence>
<comment type="caution">
    <text evidence="1">The sequence shown here is derived from an EMBL/GenBank/DDBJ whole genome shotgun (WGS) entry which is preliminary data.</text>
</comment>
<evidence type="ECO:0000313" key="2">
    <source>
        <dbReference type="Proteomes" id="UP001346149"/>
    </source>
</evidence>
<evidence type="ECO:0000313" key="1">
    <source>
        <dbReference type="EMBL" id="KAK4776964.1"/>
    </source>
</evidence>
<dbReference type="Proteomes" id="UP001346149">
    <property type="component" value="Unassembled WGS sequence"/>
</dbReference>
<accession>A0AAN7L3A8</accession>
<dbReference type="AlphaFoldDB" id="A0AAN7L3A8"/>
<gene>
    <name evidence="1" type="ORF">SAY86_005652</name>
</gene>
<protein>
    <submittedName>
        <fullName evidence="1">Uncharacterized protein</fullName>
    </submittedName>
</protein>
<organism evidence="1 2">
    <name type="scientific">Trapa natans</name>
    <name type="common">Water chestnut</name>
    <dbReference type="NCBI Taxonomy" id="22666"/>
    <lineage>
        <taxon>Eukaryota</taxon>
        <taxon>Viridiplantae</taxon>
        <taxon>Streptophyta</taxon>
        <taxon>Embryophyta</taxon>
        <taxon>Tracheophyta</taxon>
        <taxon>Spermatophyta</taxon>
        <taxon>Magnoliopsida</taxon>
        <taxon>eudicotyledons</taxon>
        <taxon>Gunneridae</taxon>
        <taxon>Pentapetalae</taxon>
        <taxon>rosids</taxon>
        <taxon>malvids</taxon>
        <taxon>Myrtales</taxon>
        <taxon>Lythraceae</taxon>
        <taxon>Trapa</taxon>
    </lineage>
</organism>
<dbReference type="EMBL" id="JAXQNO010000018">
    <property type="protein sequence ID" value="KAK4776964.1"/>
    <property type="molecule type" value="Genomic_DNA"/>
</dbReference>
<keyword evidence="2" id="KW-1185">Reference proteome</keyword>
<reference evidence="1 2" key="1">
    <citation type="journal article" date="2023" name="Hortic Res">
        <title>Pangenome of water caltrop reveals structural variations and asymmetric subgenome divergence after allopolyploidization.</title>
        <authorList>
            <person name="Zhang X."/>
            <person name="Chen Y."/>
            <person name="Wang L."/>
            <person name="Yuan Y."/>
            <person name="Fang M."/>
            <person name="Shi L."/>
            <person name="Lu R."/>
            <person name="Comes H.P."/>
            <person name="Ma Y."/>
            <person name="Chen Y."/>
            <person name="Huang G."/>
            <person name="Zhou Y."/>
            <person name="Zheng Z."/>
            <person name="Qiu Y."/>
        </authorList>
    </citation>
    <scope>NUCLEOTIDE SEQUENCE [LARGE SCALE GENOMIC DNA]</scope>
    <source>
        <strain evidence="1">F231</strain>
    </source>
</reference>
<name>A0AAN7L3A8_TRANT</name>